<protein>
    <recommendedName>
        <fullName evidence="6">WD domain-containing protein, G-beta repeat-containing protein</fullName>
    </recommendedName>
</protein>
<dbReference type="PANTHER" id="PTHR19879">
    <property type="entry name" value="TRANSCRIPTION INITIATION FACTOR TFIID"/>
    <property type="match status" value="1"/>
</dbReference>
<feature type="repeat" description="WD" evidence="3">
    <location>
        <begin position="37"/>
        <end position="78"/>
    </location>
</feature>
<proteinExistence type="predicted"/>
<keyword evidence="5" id="KW-1185">Reference proteome</keyword>
<organism evidence="4 5">
    <name type="scientific">Sinosporangium siamense</name>
    <dbReference type="NCBI Taxonomy" id="1367973"/>
    <lineage>
        <taxon>Bacteria</taxon>
        <taxon>Bacillati</taxon>
        <taxon>Actinomycetota</taxon>
        <taxon>Actinomycetes</taxon>
        <taxon>Streptosporangiales</taxon>
        <taxon>Streptosporangiaceae</taxon>
        <taxon>Sinosporangium</taxon>
    </lineage>
</organism>
<gene>
    <name evidence="4" type="ORF">Ssi02_07160</name>
</gene>
<evidence type="ECO:0008006" key="6">
    <source>
        <dbReference type="Google" id="ProtNLM"/>
    </source>
</evidence>
<dbReference type="EMBL" id="BOOW01000006">
    <property type="protein sequence ID" value="GII90485.1"/>
    <property type="molecule type" value="Genomic_DNA"/>
</dbReference>
<dbReference type="SMART" id="SM00320">
    <property type="entry name" value="WD40"/>
    <property type="match status" value="2"/>
</dbReference>
<dbReference type="Pfam" id="PF00400">
    <property type="entry name" value="WD40"/>
    <property type="match status" value="2"/>
</dbReference>
<reference evidence="4" key="1">
    <citation type="submission" date="2021-01" db="EMBL/GenBank/DDBJ databases">
        <title>Whole genome shotgun sequence of Sinosporangium siamense NBRC 109515.</title>
        <authorList>
            <person name="Komaki H."/>
            <person name="Tamura T."/>
        </authorList>
    </citation>
    <scope>NUCLEOTIDE SEQUENCE</scope>
    <source>
        <strain evidence="4">NBRC 109515</strain>
    </source>
</reference>
<evidence type="ECO:0000256" key="1">
    <source>
        <dbReference type="ARBA" id="ARBA00022574"/>
    </source>
</evidence>
<dbReference type="InterPro" id="IPR015943">
    <property type="entry name" value="WD40/YVTN_repeat-like_dom_sf"/>
</dbReference>
<dbReference type="InterPro" id="IPR001680">
    <property type="entry name" value="WD40_rpt"/>
</dbReference>
<accession>A0A919RCY6</accession>
<evidence type="ECO:0000313" key="4">
    <source>
        <dbReference type="EMBL" id="GII90485.1"/>
    </source>
</evidence>
<dbReference type="PROSITE" id="PS00678">
    <property type="entry name" value="WD_REPEATS_1"/>
    <property type="match status" value="1"/>
</dbReference>
<name>A0A919RCY6_9ACTN</name>
<evidence type="ECO:0000313" key="5">
    <source>
        <dbReference type="Proteomes" id="UP000606172"/>
    </source>
</evidence>
<keyword evidence="1 3" id="KW-0853">WD repeat</keyword>
<dbReference type="InterPro" id="IPR011047">
    <property type="entry name" value="Quinoprotein_ADH-like_sf"/>
</dbReference>
<dbReference type="PANTHER" id="PTHR19879:SF9">
    <property type="entry name" value="TRANSCRIPTION INITIATION FACTOR TFIID SUBUNIT 5"/>
    <property type="match status" value="1"/>
</dbReference>
<evidence type="ECO:0000256" key="2">
    <source>
        <dbReference type="ARBA" id="ARBA00022737"/>
    </source>
</evidence>
<dbReference type="PROSITE" id="PS50294">
    <property type="entry name" value="WD_REPEATS_REGION"/>
    <property type="match status" value="1"/>
</dbReference>
<sequence>MTSMAFSPDGHTLAGASADETARLWDLATRRPIGTPPAGHAGSVNSVAFSRDGHTLAGGDEDNAVRLGNVSVPDHLEAWRAGGGALVAAVFVRSAHCPNA</sequence>
<dbReference type="AlphaFoldDB" id="A0A919RCY6"/>
<keyword evidence="2" id="KW-0677">Repeat</keyword>
<dbReference type="SUPFAM" id="SSF50998">
    <property type="entry name" value="Quinoprotein alcohol dehydrogenase-like"/>
    <property type="match status" value="1"/>
</dbReference>
<evidence type="ECO:0000256" key="3">
    <source>
        <dbReference type="PROSITE-ProRule" id="PRU00221"/>
    </source>
</evidence>
<dbReference type="PROSITE" id="PS50082">
    <property type="entry name" value="WD_REPEATS_2"/>
    <property type="match status" value="2"/>
</dbReference>
<dbReference type="Proteomes" id="UP000606172">
    <property type="component" value="Unassembled WGS sequence"/>
</dbReference>
<feature type="repeat" description="WD" evidence="3">
    <location>
        <begin position="1"/>
        <end position="35"/>
    </location>
</feature>
<comment type="caution">
    <text evidence="4">The sequence shown here is derived from an EMBL/GenBank/DDBJ whole genome shotgun (WGS) entry which is preliminary data.</text>
</comment>
<dbReference type="InterPro" id="IPR019775">
    <property type="entry name" value="WD40_repeat_CS"/>
</dbReference>
<dbReference type="Gene3D" id="2.130.10.10">
    <property type="entry name" value="YVTN repeat-like/Quinoprotein amine dehydrogenase"/>
    <property type="match status" value="1"/>
</dbReference>